<dbReference type="AlphaFoldDB" id="A0A4U1IUU1"/>
<dbReference type="PANTHER" id="PTHR30469:SF15">
    <property type="entry name" value="HLYD FAMILY OF SECRETION PROTEINS"/>
    <property type="match status" value="1"/>
</dbReference>
<reference evidence="5 6" key="1">
    <citation type="submission" date="2019-04" db="EMBL/GenBank/DDBJ databases">
        <authorList>
            <person name="Li Y."/>
            <person name="Wang J."/>
        </authorList>
    </citation>
    <scope>NUCLEOTIDE SEQUENCE [LARGE SCALE GENOMIC DNA]</scope>
    <source>
        <strain evidence="5 6">DSM 14668</strain>
    </source>
</reference>
<dbReference type="Proteomes" id="UP000309215">
    <property type="component" value="Unassembled WGS sequence"/>
</dbReference>
<keyword evidence="2" id="KW-0175">Coiled coil</keyword>
<dbReference type="GO" id="GO:1990281">
    <property type="term" value="C:efflux pump complex"/>
    <property type="evidence" value="ECO:0007669"/>
    <property type="project" value="TreeGrafter"/>
</dbReference>
<name>A0A4U1IUU1_9BACT</name>
<dbReference type="Gene3D" id="2.40.30.170">
    <property type="match status" value="1"/>
</dbReference>
<dbReference type="InterPro" id="IPR058647">
    <property type="entry name" value="BSH_CzcB-like"/>
</dbReference>
<feature type="domain" description="CzcB-like barrel-sandwich hybrid" evidence="4">
    <location>
        <begin position="77"/>
        <end position="233"/>
    </location>
</feature>
<proteinExistence type="inferred from homology"/>
<evidence type="ECO:0000256" key="2">
    <source>
        <dbReference type="SAM" id="Coils"/>
    </source>
</evidence>
<dbReference type="Pfam" id="PF25973">
    <property type="entry name" value="BSH_CzcB"/>
    <property type="match status" value="1"/>
</dbReference>
<keyword evidence="6" id="KW-1185">Reference proteome</keyword>
<evidence type="ECO:0000259" key="4">
    <source>
        <dbReference type="Pfam" id="PF25973"/>
    </source>
</evidence>
<comment type="similarity">
    <text evidence="1">Belongs to the membrane fusion protein (MFP) (TC 8.A.1) family.</text>
</comment>
<dbReference type="NCBIfam" id="TIGR01730">
    <property type="entry name" value="RND_mfp"/>
    <property type="match status" value="1"/>
</dbReference>
<dbReference type="GO" id="GO:0015562">
    <property type="term" value="F:efflux transmembrane transporter activity"/>
    <property type="evidence" value="ECO:0007669"/>
    <property type="project" value="TreeGrafter"/>
</dbReference>
<evidence type="ECO:0000313" key="5">
    <source>
        <dbReference type="EMBL" id="TKC98156.1"/>
    </source>
</evidence>
<dbReference type="PROSITE" id="PS51257">
    <property type="entry name" value="PROKAR_LIPOPROTEIN"/>
    <property type="match status" value="1"/>
</dbReference>
<feature type="coiled-coil region" evidence="2">
    <location>
        <begin position="125"/>
        <end position="152"/>
    </location>
</feature>
<organism evidence="5 6">
    <name type="scientific">Polyangium fumosum</name>
    <dbReference type="NCBI Taxonomy" id="889272"/>
    <lineage>
        <taxon>Bacteria</taxon>
        <taxon>Pseudomonadati</taxon>
        <taxon>Myxococcota</taxon>
        <taxon>Polyangia</taxon>
        <taxon>Polyangiales</taxon>
        <taxon>Polyangiaceae</taxon>
        <taxon>Polyangium</taxon>
    </lineage>
</organism>
<dbReference type="Pfam" id="PF25954">
    <property type="entry name" value="Beta-barrel_RND_2"/>
    <property type="match status" value="1"/>
</dbReference>
<evidence type="ECO:0000259" key="3">
    <source>
        <dbReference type="Pfam" id="PF25954"/>
    </source>
</evidence>
<dbReference type="OrthoDB" id="5508703at2"/>
<dbReference type="SUPFAM" id="SSF111369">
    <property type="entry name" value="HlyD-like secretion proteins"/>
    <property type="match status" value="1"/>
</dbReference>
<accession>A0A4U1IUU1</accession>
<dbReference type="InterPro" id="IPR006143">
    <property type="entry name" value="RND_pump_MFP"/>
</dbReference>
<dbReference type="Gene3D" id="2.40.50.100">
    <property type="match status" value="1"/>
</dbReference>
<comment type="caution">
    <text evidence="5">The sequence shown here is derived from an EMBL/GenBank/DDBJ whole genome shotgun (WGS) entry which is preliminary data.</text>
</comment>
<evidence type="ECO:0000313" key="6">
    <source>
        <dbReference type="Proteomes" id="UP000309215"/>
    </source>
</evidence>
<dbReference type="InterPro" id="IPR058792">
    <property type="entry name" value="Beta-barrel_RND_2"/>
</dbReference>
<gene>
    <name evidence="5" type="ORF">E8A74_42265</name>
</gene>
<dbReference type="PANTHER" id="PTHR30469">
    <property type="entry name" value="MULTIDRUG RESISTANCE PROTEIN MDTA"/>
    <property type="match status" value="1"/>
</dbReference>
<sequence>MRRLTWSDTMNAARMELGRAAIFALLPLLLFGCRDPECAKAAAQVDAPPLASLDSGTTSETAAGPSPRFVGVILSRKTVDIAPRLDGKIGEVSVRLGDRIPEGGLIAVLDAPSVAFDVRMAAAALKSVELSREQAKQELAEAEERLARREGLSAEGLTTGEDVATARYQVAIRRAHVETLSAQIDERRAKLAQLRRSKTDLLITAPFEGYVAARFVDPGASVTAATPVVRLVDARSLFVRFAVQESEVALLSAGRALQIETVDGKPEVVLDGKVDRIAPEIDAASRMVVVEATIDGGDPQNAVLAGRGAELSLRLDP</sequence>
<protein>
    <submittedName>
        <fullName evidence="5">Efflux RND transporter periplasmic adaptor subunit</fullName>
    </submittedName>
</protein>
<evidence type="ECO:0000256" key="1">
    <source>
        <dbReference type="ARBA" id="ARBA00009477"/>
    </source>
</evidence>
<dbReference type="EMBL" id="SSMQ01000073">
    <property type="protein sequence ID" value="TKC98156.1"/>
    <property type="molecule type" value="Genomic_DNA"/>
</dbReference>
<dbReference type="Gene3D" id="1.10.287.470">
    <property type="entry name" value="Helix hairpin bin"/>
    <property type="match status" value="1"/>
</dbReference>
<feature type="domain" description="CusB-like beta-barrel" evidence="3">
    <location>
        <begin position="239"/>
        <end position="296"/>
    </location>
</feature>